<gene>
    <name evidence="4" type="ORF">HYPBUDRAFT_154050</name>
</gene>
<feature type="compositionally biased region" description="Polar residues" evidence="2">
    <location>
        <begin position="1"/>
        <end position="26"/>
    </location>
</feature>
<dbReference type="SMART" id="SM00184">
    <property type="entry name" value="RING"/>
    <property type="match status" value="1"/>
</dbReference>
<evidence type="ECO:0000256" key="1">
    <source>
        <dbReference type="PROSITE-ProRule" id="PRU00175"/>
    </source>
</evidence>
<feature type="domain" description="RING-type" evidence="3">
    <location>
        <begin position="250"/>
        <end position="322"/>
    </location>
</feature>
<protein>
    <recommendedName>
        <fullName evidence="3">RING-type domain-containing protein</fullName>
    </recommendedName>
</protein>
<keyword evidence="5" id="KW-1185">Reference proteome</keyword>
<evidence type="ECO:0000313" key="5">
    <source>
        <dbReference type="Proteomes" id="UP000095085"/>
    </source>
</evidence>
<dbReference type="GO" id="GO:0008270">
    <property type="term" value="F:zinc ion binding"/>
    <property type="evidence" value="ECO:0007669"/>
    <property type="project" value="UniProtKB-KW"/>
</dbReference>
<dbReference type="RefSeq" id="XP_020074278.1">
    <property type="nucleotide sequence ID" value="XM_020221873.1"/>
</dbReference>
<sequence>MSFNSLIDNDSTRVSSSKGKDYNSNCDTTYSSDKNSTSSSDVKSKNSSAQPMPIPRQFDTFDKILDFGLQEQPPLPLDLTVGTTPHSGQQLTIELPTQGLDCLDHISSELGNLQKLLKSGVYSQPSQNSAQSFTSDSLVSYTSKISYLNSDIYREYSENSVGFDQFNPVLETCEDSTSPLDMHNTDIDFYTETEVDEDNDVNLDDTEHNLSSELTSNVSQQNFDILSDLHFAQANLGKYPTSGTNVTVPCEICQDDSDLIEIPSDLYGMAYSWKAGVSVEKTKLDQEIVSNVHYTIAPCFHIYHTSCFNVWKSSNGFCPTCKQYIDVYDESPLPSL</sequence>
<dbReference type="EMBL" id="KV454545">
    <property type="protein sequence ID" value="ODV65211.1"/>
    <property type="molecule type" value="Genomic_DNA"/>
</dbReference>
<dbReference type="InterPro" id="IPR001841">
    <property type="entry name" value="Znf_RING"/>
</dbReference>
<feature type="region of interest" description="Disordered" evidence="2">
    <location>
        <begin position="1"/>
        <end position="55"/>
    </location>
</feature>
<evidence type="ECO:0000313" key="4">
    <source>
        <dbReference type="EMBL" id="ODV65211.1"/>
    </source>
</evidence>
<accession>A0A1E4RD84</accession>
<dbReference type="GeneID" id="30996422"/>
<keyword evidence="1" id="KW-0863">Zinc-finger</keyword>
<dbReference type="Proteomes" id="UP000095085">
    <property type="component" value="Unassembled WGS sequence"/>
</dbReference>
<keyword evidence="1" id="KW-0479">Metal-binding</keyword>
<keyword evidence="1" id="KW-0862">Zinc</keyword>
<reference evidence="5" key="1">
    <citation type="submission" date="2016-05" db="EMBL/GenBank/DDBJ databases">
        <title>Comparative genomics of biotechnologically important yeasts.</title>
        <authorList>
            <consortium name="DOE Joint Genome Institute"/>
            <person name="Riley R."/>
            <person name="Haridas S."/>
            <person name="Wolfe K.H."/>
            <person name="Lopes M.R."/>
            <person name="Hittinger C.T."/>
            <person name="Goker M."/>
            <person name="Salamov A."/>
            <person name="Wisecaver J."/>
            <person name="Long T.M."/>
            <person name="Aerts A.L."/>
            <person name="Barry K."/>
            <person name="Choi C."/>
            <person name="Clum A."/>
            <person name="Coughlan A.Y."/>
            <person name="Deshpande S."/>
            <person name="Douglass A.P."/>
            <person name="Hanson S.J."/>
            <person name="Klenk H.-P."/>
            <person name="Labutti K."/>
            <person name="Lapidus A."/>
            <person name="Lindquist E."/>
            <person name="Lipzen A."/>
            <person name="Meier-Kolthoff J.P."/>
            <person name="Ohm R.A."/>
            <person name="Otillar R.P."/>
            <person name="Pangilinan J."/>
            <person name="Peng Y."/>
            <person name="Rokas A."/>
            <person name="Rosa C.A."/>
            <person name="Scheuner C."/>
            <person name="Sibirny A.A."/>
            <person name="Slot J.C."/>
            <person name="Stielow J.B."/>
            <person name="Sun H."/>
            <person name="Kurtzman C.P."/>
            <person name="Blackwell M."/>
            <person name="Grigoriev I.V."/>
            <person name="Jeffries T.W."/>
        </authorList>
    </citation>
    <scope>NUCLEOTIDE SEQUENCE [LARGE SCALE GENOMIC DNA]</scope>
    <source>
        <strain evidence="5">NRRL Y-1933</strain>
    </source>
</reference>
<dbReference type="Pfam" id="PF13639">
    <property type="entry name" value="zf-RING_2"/>
    <property type="match status" value="1"/>
</dbReference>
<dbReference type="SUPFAM" id="SSF57850">
    <property type="entry name" value="RING/U-box"/>
    <property type="match status" value="1"/>
</dbReference>
<evidence type="ECO:0000256" key="2">
    <source>
        <dbReference type="SAM" id="MobiDB-lite"/>
    </source>
</evidence>
<dbReference type="Gene3D" id="3.30.40.10">
    <property type="entry name" value="Zinc/RING finger domain, C3HC4 (zinc finger)"/>
    <property type="match status" value="1"/>
</dbReference>
<feature type="compositionally biased region" description="Low complexity" evidence="2">
    <location>
        <begin position="27"/>
        <end position="48"/>
    </location>
</feature>
<dbReference type="PROSITE" id="PS50089">
    <property type="entry name" value="ZF_RING_2"/>
    <property type="match status" value="1"/>
</dbReference>
<name>A0A1E4RD84_9ASCO</name>
<dbReference type="AlphaFoldDB" id="A0A1E4RD84"/>
<evidence type="ECO:0000259" key="3">
    <source>
        <dbReference type="PROSITE" id="PS50089"/>
    </source>
</evidence>
<dbReference type="OrthoDB" id="9984778at2759"/>
<organism evidence="4 5">
    <name type="scientific">Hyphopichia burtonii NRRL Y-1933</name>
    <dbReference type="NCBI Taxonomy" id="984485"/>
    <lineage>
        <taxon>Eukaryota</taxon>
        <taxon>Fungi</taxon>
        <taxon>Dikarya</taxon>
        <taxon>Ascomycota</taxon>
        <taxon>Saccharomycotina</taxon>
        <taxon>Pichiomycetes</taxon>
        <taxon>Debaryomycetaceae</taxon>
        <taxon>Hyphopichia</taxon>
    </lineage>
</organism>
<proteinExistence type="predicted"/>
<dbReference type="InterPro" id="IPR013083">
    <property type="entry name" value="Znf_RING/FYVE/PHD"/>
</dbReference>